<keyword evidence="2" id="KW-1185">Reference proteome</keyword>
<reference evidence="2" key="1">
    <citation type="submission" date="2005-08" db="EMBL/GenBank/DDBJ databases">
        <title>Complete sequence of chromosome 1 of Synechococcus elongatus PCC 7942.</title>
        <authorList>
            <consortium name="US DOE Joint Genome Institute"/>
            <person name="Copeland A."/>
            <person name="Lucas S."/>
            <person name="Lapidus A."/>
            <person name="Barry K."/>
            <person name="Detter J.C."/>
            <person name="Glavina T."/>
            <person name="Hammon N."/>
            <person name="Israni S."/>
            <person name="Pitluck S."/>
            <person name="Schmutz J."/>
            <person name="Larimer F."/>
            <person name="Land M."/>
            <person name="Kyrpides N."/>
            <person name="Lykidis A."/>
            <person name="Richardson P."/>
        </authorList>
    </citation>
    <scope>NUCLEOTIDE SEQUENCE [LARGE SCALE GENOMIC DNA]</scope>
    <source>
        <strain evidence="2">ATCC 33912 / PCC 7942 / FACHB-805</strain>
    </source>
</reference>
<accession>Q31PC3</accession>
<dbReference type="EMBL" id="CP000100">
    <property type="protein sequence ID" value="ABB57096.1"/>
    <property type="molecule type" value="Genomic_DNA"/>
</dbReference>
<organism evidence="1 2">
    <name type="scientific">Synechococcus elongatus (strain ATCC 33912 / PCC 7942 / FACHB-805)</name>
    <name type="common">Anacystis nidulans R2</name>
    <dbReference type="NCBI Taxonomy" id="1140"/>
    <lineage>
        <taxon>Bacteria</taxon>
        <taxon>Bacillati</taxon>
        <taxon>Cyanobacteriota</taxon>
        <taxon>Cyanophyceae</taxon>
        <taxon>Synechococcales</taxon>
        <taxon>Synechococcaceae</taxon>
        <taxon>Synechococcus</taxon>
    </lineage>
</organism>
<evidence type="ECO:0000313" key="1">
    <source>
        <dbReference type="EMBL" id="ABB57096.1"/>
    </source>
</evidence>
<sequence length="82" mass="8965">MRLAPKVITSLFYPQRSQFSRSVLSEIFLVAGGWGSRVPQCVGVGVRNHPHKTGCSPLFRSLPAAAVIPTSDPNNPQYCDRP</sequence>
<dbReference type="GeneID" id="72429919"/>
<gene>
    <name evidence="1" type="ordered locus">Synpcc7942_1066</name>
</gene>
<evidence type="ECO:0000313" key="2">
    <source>
        <dbReference type="Proteomes" id="UP000889800"/>
    </source>
</evidence>
<dbReference type="PaxDb" id="1140-Synpcc7942_1066"/>
<dbReference type="BioCyc" id="SYNEL:SYNPCC7942_1066-MONOMER"/>
<proteinExistence type="predicted"/>
<dbReference type="HOGENOM" id="CLU_2557050_0_0_3"/>
<dbReference type="Proteomes" id="UP000889800">
    <property type="component" value="Chromosome"/>
</dbReference>
<dbReference type="RefSeq" id="WP_011377849.1">
    <property type="nucleotide sequence ID" value="NZ_CP130602.1"/>
</dbReference>
<name>Q31PC3_SYNE7</name>
<dbReference type="KEGG" id="syf:Synpcc7942_1066"/>
<dbReference type="STRING" id="1140.Synpcc7942_1066"/>
<dbReference type="AlphaFoldDB" id="Q31PC3"/>
<protein>
    <submittedName>
        <fullName evidence="1">Uncharacterized protein</fullName>
    </submittedName>
</protein>